<gene>
    <name evidence="3" type="primary">repC</name>
    <name evidence="3" type="ORF">RRU01S_29_00050</name>
</gene>
<feature type="domain" description="Plasmid replication protein C C-terminal" evidence="2">
    <location>
        <begin position="310"/>
        <end position="409"/>
    </location>
</feature>
<accession>A0A081D1U2</accession>
<reference evidence="3 4" key="1">
    <citation type="submission" date="2014-08" db="EMBL/GenBank/DDBJ databases">
        <title>Whole genome shotgun sequence of Rhizobium rubi NBRC 13261.</title>
        <authorList>
            <person name="Katano-Makiyama Y."/>
            <person name="Hosoyama A."/>
            <person name="Hashimoto M."/>
            <person name="Hosoyama Y."/>
            <person name="Noguchi M."/>
            <person name="Tsuchikane K."/>
            <person name="Uohara A."/>
            <person name="Ohji S."/>
            <person name="Ichikawa N."/>
            <person name="Kimura A."/>
            <person name="Yamazoe A."/>
            <person name="Fujita N."/>
        </authorList>
    </citation>
    <scope>NUCLEOTIDE SEQUENCE [LARGE SCALE GENOMIC DNA]</scope>
    <source>
        <strain evidence="3 4">NBRC 13261</strain>
    </source>
</reference>
<dbReference type="InterPro" id="IPR047611">
    <property type="entry name" value="RepABC_RepC"/>
</dbReference>
<dbReference type="AlphaFoldDB" id="A0A081D1U2"/>
<sequence length="425" mass="47829">MNSDNVTTPFGRRGVSLGLLANQFASRNIDRSKSIDKWKLFRATCEARPLLEISDRSLAVLNALISFYPKTELSEENGLVVFPSNQQLSLRAHGMPEQTLRRHLAALVDAGLILRKDSPNGKRYARKDKSGDISDAYGFSLAPLISRADEIQALAEQIIEERVQLQRLREKISLCRRDIMKFAEIGFADEVAGQWDVYKQRYYTITSMLDRKSKAPHLALALEELTDLRDYMAKILEIHIEKQNLSANAYQNERLIQSSESESLFEKHDVDKDTKPAEAETMETVAATNELKRNSVVANPKQEKTDNFDLQTVLNACPEISLYGPNGSVRDWSDLKQATTVVRSMLSISQSAYDEAEKAMGPHRVNAIIACILERAQSIHSAGGYLRSLTERAKDKQFSVQPMLNALLRTRMTNRLISQSSHALS</sequence>
<protein>
    <submittedName>
        <fullName evidence="3">Replication protein C</fullName>
    </submittedName>
</protein>
<dbReference type="InterPro" id="IPR036390">
    <property type="entry name" value="WH_DNA-bd_sf"/>
</dbReference>
<dbReference type="Proteomes" id="UP000028701">
    <property type="component" value="Unassembled WGS sequence"/>
</dbReference>
<evidence type="ECO:0000313" key="4">
    <source>
        <dbReference type="Proteomes" id="UP000028701"/>
    </source>
</evidence>
<proteinExistence type="predicted"/>
<dbReference type="InterPro" id="IPR036388">
    <property type="entry name" value="WH-like_DNA-bd_sf"/>
</dbReference>
<evidence type="ECO:0000259" key="1">
    <source>
        <dbReference type="Pfam" id="PF03428"/>
    </source>
</evidence>
<dbReference type="Gene3D" id="1.10.10.10">
    <property type="entry name" value="Winged helix-like DNA-binding domain superfamily/Winged helix DNA-binding domain"/>
    <property type="match status" value="1"/>
</dbReference>
<name>A0A081D1U2_9HYPH</name>
<dbReference type="OrthoDB" id="7488837at2"/>
<evidence type="ECO:0000313" key="3">
    <source>
        <dbReference type="EMBL" id="GAK72888.1"/>
    </source>
</evidence>
<dbReference type="NCBIfam" id="NF010396">
    <property type="entry name" value="PRK13824.1"/>
    <property type="match status" value="1"/>
</dbReference>
<dbReference type="eggNOG" id="COG1414">
    <property type="taxonomic scope" value="Bacteria"/>
</dbReference>
<organism evidence="3 4">
    <name type="scientific">Agrobacterium rubi TR3 = NBRC 13261</name>
    <dbReference type="NCBI Taxonomy" id="1368415"/>
    <lineage>
        <taxon>Bacteria</taxon>
        <taxon>Pseudomonadati</taxon>
        <taxon>Pseudomonadota</taxon>
        <taxon>Alphaproteobacteria</taxon>
        <taxon>Hyphomicrobiales</taxon>
        <taxon>Rhizobiaceae</taxon>
        <taxon>Rhizobium/Agrobacterium group</taxon>
        <taxon>Agrobacterium</taxon>
    </lineage>
</organism>
<dbReference type="NCBIfam" id="NF040974">
    <property type="entry name" value="RepABC_RepC"/>
    <property type="match status" value="1"/>
</dbReference>
<comment type="caution">
    <text evidence="3">The sequence shown here is derived from an EMBL/GenBank/DDBJ whole genome shotgun (WGS) entry which is preliminary data.</text>
</comment>
<feature type="domain" description="Plasmid replication protein C N-terminal" evidence="1">
    <location>
        <begin position="13"/>
        <end position="185"/>
    </location>
</feature>
<dbReference type="EMBL" id="BBJU01000029">
    <property type="protein sequence ID" value="GAK72888.1"/>
    <property type="molecule type" value="Genomic_DNA"/>
</dbReference>
<evidence type="ECO:0000259" key="2">
    <source>
        <dbReference type="Pfam" id="PF11800"/>
    </source>
</evidence>
<dbReference type="Pfam" id="PF11800">
    <property type="entry name" value="RP-C_C"/>
    <property type="match status" value="1"/>
</dbReference>
<dbReference type="SUPFAM" id="SSF46785">
    <property type="entry name" value="Winged helix' DNA-binding domain"/>
    <property type="match status" value="1"/>
</dbReference>
<dbReference type="Pfam" id="PF03428">
    <property type="entry name" value="RP-C"/>
    <property type="match status" value="1"/>
</dbReference>
<dbReference type="InterPro" id="IPR021760">
    <property type="entry name" value="RepC_C"/>
</dbReference>
<dbReference type="InterPro" id="IPR005090">
    <property type="entry name" value="RepC_N"/>
</dbReference>